<proteinExistence type="predicted"/>
<dbReference type="SUPFAM" id="SSF53448">
    <property type="entry name" value="Nucleotide-diphospho-sugar transferases"/>
    <property type="match status" value="1"/>
</dbReference>
<dbReference type="Gene3D" id="3.90.550.10">
    <property type="entry name" value="Spore Coat Polysaccharide Biosynthesis Protein SpsA, Chain A"/>
    <property type="match status" value="1"/>
</dbReference>
<protein>
    <submittedName>
        <fullName evidence="2">Glycosyl transferase, group 2 family protein</fullName>
    </submittedName>
</protein>
<dbReference type="KEGG" id="fin:KQS_13810"/>
<keyword evidence="3" id="KW-1185">Reference proteome</keyword>
<reference evidence="3" key="2">
    <citation type="submission" date="2012-03" db="EMBL/GenBank/DDBJ databases">
        <title>Complete genome sequence of Flavobacterium indicum GPTSA100-9T, isolated from warm spring water.</title>
        <authorList>
            <person name="Barbier P."/>
            <person name="Houel A."/>
            <person name="Loux V."/>
            <person name="Poulain J."/>
            <person name="Bernardet J.-F."/>
            <person name="Touchon M."/>
            <person name="Duchaud E."/>
        </authorList>
    </citation>
    <scope>NUCLEOTIDE SEQUENCE [LARGE SCALE GENOMIC DNA]</scope>
    <source>
        <strain evidence="3">DSM 17447 / CIP 109464 / GPTSA100-9</strain>
    </source>
</reference>
<dbReference type="InterPro" id="IPR001173">
    <property type="entry name" value="Glyco_trans_2-like"/>
</dbReference>
<dbReference type="OrthoDB" id="9815829at2"/>
<gene>
    <name evidence="2" type="ordered locus">KQS_13810</name>
</gene>
<accession>H8XS75</accession>
<dbReference type="STRING" id="1094466.KQS_13810"/>
<evidence type="ECO:0000313" key="3">
    <source>
        <dbReference type="Proteomes" id="UP000007599"/>
    </source>
</evidence>
<dbReference type="PATRIC" id="fig|1094466.5.peg.2709"/>
<dbReference type="EMBL" id="HE774682">
    <property type="protein sequence ID" value="CCG54659.1"/>
    <property type="molecule type" value="Genomic_DNA"/>
</dbReference>
<dbReference type="HOGENOM" id="CLU_025996_0_3_10"/>
<evidence type="ECO:0000313" key="2">
    <source>
        <dbReference type="EMBL" id="CCG54659.1"/>
    </source>
</evidence>
<feature type="domain" description="Glycosyltransferase 2-like" evidence="1">
    <location>
        <begin position="5"/>
        <end position="114"/>
    </location>
</feature>
<dbReference type="InterPro" id="IPR029044">
    <property type="entry name" value="Nucleotide-diphossugar_trans"/>
</dbReference>
<organism evidence="2 3">
    <name type="scientific">Flavobacterium indicum (strain DSM 17447 / CIP 109464 / GPTSA100-9)</name>
    <dbReference type="NCBI Taxonomy" id="1094466"/>
    <lineage>
        <taxon>Bacteria</taxon>
        <taxon>Pseudomonadati</taxon>
        <taxon>Bacteroidota</taxon>
        <taxon>Flavobacteriia</taxon>
        <taxon>Flavobacteriales</taxon>
        <taxon>Flavobacteriaceae</taxon>
        <taxon>Flavobacterium</taxon>
    </lineage>
</organism>
<reference evidence="2 3" key="1">
    <citation type="journal article" date="2012" name="J. Bacteriol.">
        <title>Complete Genome Sequence of Flavobacterium indicum GPSTA100-9T, Isolated from Warm Spring Water.</title>
        <authorList>
            <person name="Barbier P."/>
            <person name="Houel A."/>
            <person name="Loux V."/>
            <person name="Poulain J."/>
            <person name="Bernardet J.F."/>
            <person name="Touchon M."/>
            <person name="Duchaud E."/>
        </authorList>
    </citation>
    <scope>NUCLEOTIDE SEQUENCE [LARGE SCALE GENOMIC DNA]</scope>
    <source>
        <strain evidence="3">DSM 17447 / CIP 109464 / GPTSA100-9</strain>
    </source>
</reference>
<sequence length="258" mass="29806">MALISIITPAYNSANYIAQTVYSVQNQTYSNWELIIVDDCSQDRTVEIVANLAANDTRIKLIQLAVNSGSGVARNTALNEASGNYIAFLDADDLWKPTKLQEQLHFMKTHDLPLTFSFYELMDENANPLNEVITTPLQISYNQLYYCNWVGNLTGIYSVDYFGKIPISSFKKRQDWMLWLTLVKQVGKVIPTPENLAYYRVRKDSISASKWKLIKYNYLVYKEYHQQGALKAGFDLIRFLFTQMVIKPKYKIQNYTKL</sequence>
<dbReference type="CDD" id="cd00761">
    <property type="entry name" value="Glyco_tranf_GTA_type"/>
    <property type="match status" value="1"/>
</dbReference>
<dbReference type="RefSeq" id="WP_014389776.1">
    <property type="nucleotide sequence ID" value="NC_017025.1"/>
</dbReference>
<dbReference type="AlphaFoldDB" id="H8XS75"/>
<dbReference type="eggNOG" id="COG0463">
    <property type="taxonomic scope" value="Bacteria"/>
</dbReference>
<dbReference type="GO" id="GO:0016758">
    <property type="term" value="F:hexosyltransferase activity"/>
    <property type="evidence" value="ECO:0007669"/>
    <property type="project" value="UniProtKB-ARBA"/>
</dbReference>
<name>H8XS75_FLAIG</name>
<dbReference type="Proteomes" id="UP000007599">
    <property type="component" value="Chromosome I"/>
</dbReference>
<dbReference type="PANTHER" id="PTHR22916:SF3">
    <property type="entry name" value="UDP-GLCNAC:BETAGAL BETA-1,3-N-ACETYLGLUCOSAMINYLTRANSFERASE-LIKE PROTEIN 1"/>
    <property type="match status" value="1"/>
</dbReference>
<dbReference type="PANTHER" id="PTHR22916">
    <property type="entry name" value="GLYCOSYLTRANSFERASE"/>
    <property type="match status" value="1"/>
</dbReference>
<evidence type="ECO:0000259" key="1">
    <source>
        <dbReference type="Pfam" id="PF00535"/>
    </source>
</evidence>
<keyword evidence="2" id="KW-0808">Transferase</keyword>
<dbReference type="Pfam" id="PF00535">
    <property type="entry name" value="Glycos_transf_2"/>
    <property type="match status" value="1"/>
</dbReference>